<dbReference type="InterPro" id="IPR011990">
    <property type="entry name" value="TPR-like_helical_dom_sf"/>
</dbReference>
<dbReference type="PROSITE" id="PS00622">
    <property type="entry name" value="HTH_LUXR_1"/>
    <property type="match status" value="1"/>
</dbReference>
<dbReference type="SUPFAM" id="SSF52540">
    <property type="entry name" value="P-loop containing nucleoside triphosphate hydrolases"/>
    <property type="match status" value="1"/>
</dbReference>
<evidence type="ECO:0000256" key="2">
    <source>
        <dbReference type="ARBA" id="ARBA00023125"/>
    </source>
</evidence>
<dbReference type="PRINTS" id="PR00038">
    <property type="entry name" value="HTHLUXR"/>
</dbReference>
<dbReference type="PROSITE" id="PS50043">
    <property type="entry name" value="HTH_LUXR_2"/>
    <property type="match status" value="1"/>
</dbReference>
<proteinExistence type="predicted"/>
<keyword evidence="6" id="KW-1185">Reference proteome</keyword>
<name>A0ABS4FA69_9BACL</name>
<reference evidence="5 6" key="1">
    <citation type="submission" date="2021-03" db="EMBL/GenBank/DDBJ databases">
        <title>Genomic Encyclopedia of Type Strains, Phase IV (KMG-IV): sequencing the most valuable type-strain genomes for metagenomic binning, comparative biology and taxonomic classification.</title>
        <authorList>
            <person name="Goeker M."/>
        </authorList>
    </citation>
    <scope>NUCLEOTIDE SEQUENCE [LARGE SCALE GENOMIC DNA]</scope>
    <source>
        <strain evidence="5 6">DSM 15596</strain>
    </source>
</reference>
<evidence type="ECO:0000256" key="1">
    <source>
        <dbReference type="ARBA" id="ARBA00023015"/>
    </source>
</evidence>
<dbReference type="InterPro" id="IPR059106">
    <property type="entry name" value="WHD_MalT"/>
</dbReference>
<dbReference type="Pfam" id="PF17874">
    <property type="entry name" value="TPR_MalT"/>
    <property type="match status" value="1"/>
</dbReference>
<dbReference type="InterPro" id="IPR036388">
    <property type="entry name" value="WH-like_DNA-bd_sf"/>
</dbReference>
<dbReference type="InterPro" id="IPR000792">
    <property type="entry name" value="Tscrpt_reg_LuxR_C"/>
</dbReference>
<dbReference type="Gene3D" id="1.10.10.10">
    <property type="entry name" value="Winged helix-like DNA-binding domain superfamily/Winged helix DNA-binding domain"/>
    <property type="match status" value="1"/>
</dbReference>
<dbReference type="Pfam" id="PF00196">
    <property type="entry name" value="GerE"/>
    <property type="match status" value="1"/>
</dbReference>
<dbReference type="Proteomes" id="UP000706926">
    <property type="component" value="Unassembled WGS sequence"/>
</dbReference>
<protein>
    <submittedName>
        <fullName evidence="5">LuxR family maltose regulon positive regulatory protein</fullName>
    </submittedName>
</protein>
<dbReference type="SUPFAM" id="SSF48452">
    <property type="entry name" value="TPR-like"/>
    <property type="match status" value="1"/>
</dbReference>
<organism evidence="5 6">
    <name type="scientific">Paenibacillus lactis</name>
    <dbReference type="NCBI Taxonomy" id="228574"/>
    <lineage>
        <taxon>Bacteria</taxon>
        <taxon>Bacillati</taxon>
        <taxon>Bacillota</taxon>
        <taxon>Bacilli</taxon>
        <taxon>Bacillales</taxon>
        <taxon>Paenibacillaceae</taxon>
        <taxon>Paenibacillus</taxon>
    </lineage>
</organism>
<dbReference type="SMART" id="SM00421">
    <property type="entry name" value="HTH_LUXR"/>
    <property type="match status" value="1"/>
</dbReference>
<dbReference type="InterPro" id="IPR016032">
    <property type="entry name" value="Sig_transdc_resp-reg_C-effctor"/>
</dbReference>
<keyword evidence="1" id="KW-0805">Transcription regulation</keyword>
<dbReference type="GeneID" id="95408058"/>
<evidence type="ECO:0000256" key="3">
    <source>
        <dbReference type="ARBA" id="ARBA00023163"/>
    </source>
</evidence>
<accession>A0ABS4FA69</accession>
<dbReference type="InterPro" id="IPR041617">
    <property type="entry name" value="TPR_MalT"/>
</dbReference>
<dbReference type="PANTHER" id="PTHR44688">
    <property type="entry name" value="DNA-BINDING TRANSCRIPTIONAL ACTIVATOR DEVR_DOSR"/>
    <property type="match status" value="1"/>
</dbReference>
<feature type="domain" description="HTH luxR-type" evidence="4">
    <location>
        <begin position="640"/>
        <end position="705"/>
    </location>
</feature>
<dbReference type="Gene3D" id="3.40.50.300">
    <property type="entry name" value="P-loop containing nucleotide triphosphate hydrolases"/>
    <property type="match status" value="1"/>
</dbReference>
<sequence>MSTPNITKFYIPTPRPHAVFRRRLTERLSKGCYRKLTLISAPAGYGKTTLVSEWLNSCGRAAAWISLEEGDSELTRFLTCWITSLQTLKENIGEGILAVLQTPQPPPTEWILTALLHEISAISSPFILVLDDYHAVKSEAVDAALLFMLNHFPSQMHLVITTREDPNIPLARFRVRDQLNELRAADLRFTFSESEDFLNNGMSLELSGDQIASLESRTEGWIAGLHLAALSIQGDRDAVRLIPSFNGRHHFVLDYLVEEVLDRQPMAVQAFLLRTSILERLCGSLCDDVMFEESVSSNETLLELELKNLFVVPLDHERQWYRYHHLFADLLRKRLQESLYDSHIAELHRRASAWYEHNGYEIEAFRHAVESNDMDRAALLLEGNGMPLHLRGAASISLNWLASLPAAELNARPALWVMYGSALLITGKLTGVEHKLAAAEAALAGAEEDVRVRDLIGVIAATRATLASLVLAGSPSDAVNKLRKAETAMQITRPDDKTNDLVELIAPARDAGVSEHQEIDHPIDQVIVQARRALSYLRPDNLPVRTAAAWMLGVASQRRGVYSDARDAYNEVISNSRMMGHQLMAVIAITGLGQIEEAEHRTRTAAEYYEEALRLGGDLPLPALREAQRGLARMRKNAVTSSLIEPLSQRELEVLGLIAKGLSNKEIGEKLFLALDTVKGHNRRIFEKLQVQRRTEAIARAAELNLLPNHREPH</sequence>
<gene>
    <name evidence="5" type="ORF">J2Z18_002230</name>
</gene>
<dbReference type="PANTHER" id="PTHR44688:SF16">
    <property type="entry name" value="DNA-BINDING TRANSCRIPTIONAL ACTIVATOR DEVR_DOSR"/>
    <property type="match status" value="1"/>
</dbReference>
<keyword evidence="2" id="KW-0238">DNA-binding</keyword>
<evidence type="ECO:0000259" key="4">
    <source>
        <dbReference type="PROSITE" id="PS50043"/>
    </source>
</evidence>
<dbReference type="Gene3D" id="1.25.40.10">
    <property type="entry name" value="Tetratricopeptide repeat domain"/>
    <property type="match status" value="1"/>
</dbReference>
<dbReference type="Pfam" id="PF25873">
    <property type="entry name" value="WHD_MalT"/>
    <property type="match status" value="1"/>
</dbReference>
<evidence type="ECO:0000313" key="5">
    <source>
        <dbReference type="EMBL" id="MBP1893128.1"/>
    </source>
</evidence>
<dbReference type="RefSeq" id="WP_244869301.1">
    <property type="nucleotide sequence ID" value="NZ_BOSA01000025.1"/>
</dbReference>
<dbReference type="SUPFAM" id="SSF46894">
    <property type="entry name" value="C-terminal effector domain of the bipartite response regulators"/>
    <property type="match status" value="1"/>
</dbReference>
<keyword evidence="3" id="KW-0804">Transcription</keyword>
<dbReference type="InterPro" id="IPR027417">
    <property type="entry name" value="P-loop_NTPase"/>
</dbReference>
<dbReference type="CDD" id="cd06170">
    <property type="entry name" value="LuxR_C_like"/>
    <property type="match status" value="1"/>
</dbReference>
<comment type="caution">
    <text evidence="5">The sequence shown here is derived from an EMBL/GenBank/DDBJ whole genome shotgun (WGS) entry which is preliminary data.</text>
</comment>
<dbReference type="EMBL" id="JAGGKI010000005">
    <property type="protein sequence ID" value="MBP1893128.1"/>
    <property type="molecule type" value="Genomic_DNA"/>
</dbReference>
<evidence type="ECO:0000313" key="6">
    <source>
        <dbReference type="Proteomes" id="UP000706926"/>
    </source>
</evidence>